<proteinExistence type="inferred from homology"/>
<dbReference type="InterPro" id="IPR045069">
    <property type="entry name" value="MATE_euk"/>
</dbReference>
<dbReference type="GO" id="GO:1990961">
    <property type="term" value="P:xenobiotic detoxification by transmembrane export across the plasma membrane"/>
    <property type="evidence" value="ECO:0007669"/>
    <property type="project" value="InterPro"/>
</dbReference>
<reference evidence="7 8" key="1">
    <citation type="journal article" date="2024" name="J Genomics">
        <title>Draft genome sequencing and assembly of Favolaschia claudopus CIRM-BRFM 2984 isolated from oak limbs.</title>
        <authorList>
            <person name="Navarro D."/>
            <person name="Drula E."/>
            <person name="Chaduli D."/>
            <person name="Cazenave R."/>
            <person name="Ahrendt S."/>
            <person name="Wang J."/>
            <person name="Lipzen A."/>
            <person name="Daum C."/>
            <person name="Barry K."/>
            <person name="Grigoriev I.V."/>
            <person name="Favel A."/>
            <person name="Rosso M.N."/>
            <person name="Martin F."/>
        </authorList>
    </citation>
    <scope>NUCLEOTIDE SEQUENCE [LARGE SCALE GENOMIC DNA]</scope>
    <source>
        <strain evidence="7 8">CIRM-BRFM 2984</strain>
    </source>
</reference>
<feature type="transmembrane region" description="Helical" evidence="6">
    <location>
        <begin position="352"/>
        <end position="372"/>
    </location>
</feature>
<keyword evidence="8" id="KW-1185">Reference proteome</keyword>
<dbReference type="GO" id="GO:0015297">
    <property type="term" value="F:antiporter activity"/>
    <property type="evidence" value="ECO:0007669"/>
    <property type="project" value="InterPro"/>
</dbReference>
<dbReference type="GO" id="GO:0042910">
    <property type="term" value="F:xenobiotic transmembrane transporter activity"/>
    <property type="evidence" value="ECO:0007669"/>
    <property type="project" value="InterPro"/>
</dbReference>
<feature type="transmembrane region" description="Helical" evidence="6">
    <location>
        <begin position="378"/>
        <end position="401"/>
    </location>
</feature>
<organism evidence="7 8">
    <name type="scientific">Favolaschia claudopus</name>
    <dbReference type="NCBI Taxonomy" id="2862362"/>
    <lineage>
        <taxon>Eukaryota</taxon>
        <taxon>Fungi</taxon>
        <taxon>Dikarya</taxon>
        <taxon>Basidiomycota</taxon>
        <taxon>Agaricomycotina</taxon>
        <taxon>Agaricomycetes</taxon>
        <taxon>Agaricomycetidae</taxon>
        <taxon>Agaricales</taxon>
        <taxon>Marasmiineae</taxon>
        <taxon>Mycenaceae</taxon>
        <taxon>Favolaschia</taxon>
    </lineage>
</organism>
<protein>
    <submittedName>
        <fullName evidence="7">MATE efflux family protein</fullName>
    </submittedName>
</protein>
<comment type="similarity">
    <text evidence="2">Belongs to the multi antimicrobial extrusion (MATE) (TC 2.A.66.1) family.</text>
</comment>
<evidence type="ECO:0000313" key="7">
    <source>
        <dbReference type="EMBL" id="KAK7008420.1"/>
    </source>
</evidence>
<feature type="transmembrane region" description="Helical" evidence="6">
    <location>
        <begin position="181"/>
        <end position="203"/>
    </location>
</feature>
<evidence type="ECO:0000256" key="1">
    <source>
        <dbReference type="ARBA" id="ARBA00004141"/>
    </source>
</evidence>
<keyword evidence="5 6" id="KW-0472">Membrane</keyword>
<evidence type="ECO:0000256" key="6">
    <source>
        <dbReference type="SAM" id="Phobius"/>
    </source>
</evidence>
<dbReference type="Proteomes" id="UP001362999">
    <property type="component" value="Unassembled WGS sequence"/>
</dbReference>
<evidence type="ECO:0000256" key="4">
    <source>
        <dbReference type="ARBA" id="ARBA00022989"/>
    </source>
</evidence>
<dbReference type="PANTHER" id="PTHR11206">
    <property type="entry name" value="MULTIDRUG RESISTANCE PROTEIN"/>
    <property type="match status" value="1"/>
</dbReference>
<sequence length="432" mass="46228">MEQLPQLIAFRTTRMNPMLTFSGHCCVIHAQTTSILIAGRLGPDALSCAAFSLMLAFVSGWCVALGGTAALDTLGSQAFTGGNPKDLSIHFQQCLVILWILLVPVCVLWWFIEPILLVLGQSAMLSQDVQTFLRVLVVGAPGYIGFESLKKYNLQCQGIMGASTTILIIVFPINIVMNISLILYTPLGILGSPLALCFCYLFLKLAIPGILMVGTEWAAFEIVALAAGRLGALSLAAQSVIMTTDQISNTLPFGIGVAASARVGNLIGARSAAGAKHAAHASAVLSIVVGAVVKISMMLSRNVYGYLFSDDVEVVELVGTVMPLVASFQVADGLAGSCGGVLRGQGRQHLGALFNCVAYYVLALPLGIMLAFRCNLRLQGLWIGQVLALFIVGLGEYYVVWRSDWAFEVKRGAERNEEEAKRRALKAIRDQA</sequence>
<keyword evidence="3 6" id="KW-0812">Transmembrane</keyword>
<comment type="subcellular location">
    <subcellularLocation>
        <location evidence="1">Membrane</location>
        <topology evidence="1">Multi-pass membrane protein</topology>
    </subcellularLocation>
</comment>
<dbReference type="Pfam" id="PF01554">
    <property type="entry name" value="MatE"/>
    <property type="match status" value="2"/>
</dbReference>
<comment type="caution">
    <text evidence="7">The sequence shown here is derived from an EMBL/GenBank/DDBJ whole genome shotgun (WGS) entry which is preliminary data.</text>
</comment>
<feature type="transmembrane region" description="Helical" evidence="6">
    <location>
        <begin position="132"/>
        <end position="149"/>
    </location>
</feature>
<feature type="transmembrane region" description="Helical" evidence="6">
    <location>
        <begin position="51"/>
        <end position="74"/>
    </location>
</feature>
<dbReference type="GO" id="GO:0016020">
    <property type="term" value="C:membrane"/>
    <property type="evidence" value="ECO:0007669"/>
    <property type="project" value="UniProtKB-SubCell"/>
</dbReference>
<evidence type="ECO:0000256" key="2">
    <source>
        <dbReference type="ARBA" id="ARBA00010199"/>
    </source>
</evidence>
<evidence type="ECO:0000256" key="5">
    <source>
        <dbReference type="ARBA" id="ARBA00023136"/>
    </source>
</evidence>
<evidence type="ECO:0000256" key="3">
    <source>
        <dbReference type="ARBA" id="ARBA00022692"/>
    </source>
</evidence>
<keyword evidence="4 6" id="KW-1133">Transmembrane helix</keyword>
<feature type="transmembrane region" description="Helical" evidence="6">
    <location>
        <begin position="94"/>
        <end position="112"/>
    </location>
</feature>
<dbReference type="InterPro" id="IPR002528">
    <property type="entry name" value="MATE_fam"/>
</dbReference>
<evidence type="ECO:0000313" key="8">
    <source>
        <dbReference type="Proteomes" id="UP001362999"/>
    </source>
</evidence>
<dbReference type="AlphaFoldDB" id="A0AAW0AH86"/>
<gene>
    <name evidence="7" type="ORF">R3P38DRAFT_3403034</name>
</gene>
<dbReference type="CDD" id="cd13132">
    <property type="entry name" value="MATE_eukaryotic"/>
    <property type="match status" value="1"/>
</dbReference>
<feature type="transmembrane region" description="Helical" evidence="6">
    <location>
        <begin position="156"/>
        <end position="175"/>
    </location>
</feature>
<dbReference type="EMBL" id="JAWWNJ010000067">
    <property type="protein sequence ID" value="KAK7008420.1"/>
    <property type="molecule type" value="Genomic_DNA"/>
</dbReference>
<feature type="transmembrane region" description="Helical" evidence="6">
    <location>
        <begin position="21"/>
        <end position="39"/>
    </location>
</feature>
<name>A0AAW0AH86_9AGAR</name>
<accession>A0AAW0AH86</accession>